<keyword evidence="5 17" id="KW-0507">mRNA processing</keyword>
<evidence type="ECO:0000259" key="20">
    <source>
        <dbReference type="Pfam" id="PF01331"/>
    </source>
</evidence>
<evidence type="ECO:0000256" key="14">
    <source>
        <dbReference type="ARBA" id="ARBA00044624"/>
    </source>
</evidence>
<evidence type="ECO:0000256" key="2">
    <source>
        <dbReference type="ARBA" id="ARBA00010237"/>
    </source>
</evidence>
<dbReference type="Gene3D" id="3.30.470.30">
    <property type="entry name" value="DNA ligase/mRNA capping enzyme"/>
    <property type="match status" value="1"/>
</dbReference>
<dbReference type="InterPro" id="IPR051029">
    <property type="entry name" value="mRNA_Capping_Enz/RNA_Phosphat"/>
</dbReference>
<dbReference type="VEuPathDB" id="FungiDB:DIURU_000867"/>
<comment type="caution">
    <text evidence="22">The sequence shown here is derived from an EMBL/GenBank/DDBJ whole genome shotgun (WGS) entry which is preliminary data.</text>
</comment>
<evidence type="ECO:0000259" key="21">
    <source>
        <dbReference type="Pfam" id="PF03919"/>
    </source>
</evidence>
<reference evidence="22 23" key="1">
    <citation type="submission" date="2019-07" db="EMBL/GenBank/DDBJ databases">
        <title>Genome assembly of two rare yeast pathogens: Diutina rugosa and Trichomonascus ciferrii.</title>
        <authorList>
            <person name="Mixao V."/>
            <person name="Saus E."/>
            <person name="Hansen A."/>
            <person name="Lass-Flor C."/>
            <person name="Gabaldon T."/>
        </authorList>
    </citation>
    <scope>NUCLEOTIDE SEQUENCE [LARGE SCALE GENOMIC DNA]</scope>
    <source>
        <strain evidence="22 23">CBS 613</strain>
    </source>
</reference>
<evidence type="ECO:0000256" key="1">
    <source>
        <dbReference type="ARBA" id="ARBA00004123"/>
    </source>
</evidence>
<dbReference type="SUPFAM" id="SSF56091">
    <property type="entry name" value="DNA ligase/mRNA capping enzyme, catalytic domain"/>
    <property type="match status" value="1"/>
</dbReference>
<dbReference type="PANTHER" id="PTHR10367:SF17">
    <property type="entry name" value="MRNA-CAPPING ENZYME"/>
    <property type="match status" value="1"/>
</dbReference>
<comment type="subcellular location">
    <subcellularLocation>
        <location evidence="1 17">Nucleus</location>
    </subcellularLocation>
</comment>
<name>A0A642V216_DIURU</name>
<dbReference type="InterPro" id="IPR017075">
    <property type="entry name" value="mRNA_cap_enzyme_alpha"/>
</dbReference>
<evidence type="ECO:0000256" key="3">
    <source>
        <dbReference type="ARBA" id="ARBA00012475"/>
    </source>
</evidence>
<feature type="region of interest" description="Disordered" evidence="19">
    <location>
        <begin position="382"/>
        <end position="435"/>
    </location>
</feature>
<evidence type="ECO:0000256" key="10">
    <source>
        <dbReference type="ARBA" id="ARBA00023134"/>
    </source>
</evidence>
<dbReference type="EMBL" id="SWFT01000027">
    <property type="protein sequence ID" value="KAA8907183.1"/>
    <property type="molecule type" value="Genomic_DNA"/>
</dbReference>
<evidence type="ECO:0000256" key="17">
    <source>
        <dbReference type="PIRNR" id="PIRNR036959"/>
    </source>
</evidence>
<dbReference type="GO" id="GO:0005524">
    <property type="term" value="F:ATP binding"/>
    <property type="evidence" value="ECO:0007669"/>
    <property type="project" value="InterPro"/>
</dbReference>
<evidence type="ECO:0000256" key="12">
    <source>
        <dbReference type="ARBA" id="ARBA00029909"/>
    </source>
</evidence>
<dbReference type="PANTHER" id="PTHR10367">
    <property type="entry name" value="MRNA-CAPPING ENZYME"/>
    <property type="match status" value="1"/>
</dbReference>
<comment type="catalytic activity">
    <reaction evidence="14">
        <text>a 5'-end diphospho-ribonucleoside in mRNA + GTP + H(+) = a 5'-end (5'-triphosphoguanosine)-ribonucleoside in mRNA + diphosphate</text>
        <dbReference type="Rhea" id="RHEA:67012"/>
        <dbReference type="Rhea" id="RHEA-COMP:17165"/>
        <dbReference type="Rhea" id="RHEA-COMP:17166"/>
        <dbReference type="ChEBI" id="CHEBI:15378"/>
        <dbReference type="ChEBI" id="CHEBI:33019"/>
        <dbReference type="ChEBI" id="CHEBI:37565"/>
        <dbReference type="ChEBI" id="CHEBI:167616"/>
        <dbReference type="ChEBI" id="CHEBI:167617"/>
        <dbReference type="EC" id="2.7.7.50"/>
    </reaction>
    <physiologicalReaction direction="left-to-right" evidence="14">
        <dbReference type="Rhea" id="RHEA:67013"/>
    </physiologicalReaction>
</comment>
<keyword evidence="23" id="KW-1185">Reference proteome</keyword>
<comment type="subunit">
    <text evidence="15">Heterodimer. The mRNA-capping enzyme is composed of two separate chains alpha and beta, respectively a mRNA guanylyltransferase and an mRNA 5'-triphosphate monophosphatase.</text>
</comment>
<dbReference type="OrthoDB" id="200924at2759"/>
<keyword evidence="8 17" id="KW-0547">Nucleotide-binding</keyword>
<organism evidence="22 23">
    <name type="scientific">Diutina rugosa</name>
    <name type="common">Yeast</name>
    <name type="synonym">Candida rugosa</name>
    <dbReference type="NCBI Taxonomy" id="5481"/>
    <lineage>
        <taxon>Eukaryota</taxon>
        <taxon>Fungi</taxon>
        <taxon>Dikarya</taxon>
        <taxon>Ascomycota</taxon>
        <taxon>Saccharomycotina</taxon>
        <taxon>Pichiomycetes</taxon>
        <taxon>Debaryomycetaceae</taxon>
        <taxon>Diutina</taxon>
    </lineage>
</organism>
<feature type="active site" description="N6-GMP-lysine intermediate" evidence="18">
    <location>
        <position position="67"/>
    </location>
</feature>
<evidence type="ECO:0000313" key="23">
    <source>
        <dbReference type="Proteomes" id="UP000449547"/>
    </source>
</evidence>
<feature type="domain" description="mRNA capping enzyme C-terminal" evidence="21">
    <location>
        <begin position="247"/>
        <end position="370"/>
    </location>
</feature>
<proteinExistence type="inferred from homology"/>
<dbReference type="RefSeq" id="XP_034014534.1">
    <property type="nucleotide sequence ID" value="XM_034159162.1"/>
</dbReference>
<dbReference type="GO" id="GO:0004484">
    <property type="term" value="F:mRNA guanylyltransferase activity"/>
    <property type="evidence" value="ECO:0007669"/>
    <property type="project" value="UniProtKB-EC"/>
</dbReference>
<evidence type="ECO:0000256" key="6">
    <source>
        <dbReference type="ARBA" id="ARBA00022679"/>
    </source>
</evidence>
<dbReference type="Proteomes" id="UP000449547">
    <property type="component" value="Unassembled WGS sequence"/>
</dbReference>
<keyword evidence="9 17" id="KW-0506">mRNA capping</keyword>
<dbReference type="OMA" id="KDYYVCE"/>
<keyword evidence="10 17" id="KW-0342">GTP-binding</keyword>
<dbReference type="GeneID" id="54779520"/>
<keyword evidence="6 17" id="KW-0808">Transferase</keyword>
<dbReference type="FunFam" id="2.40.50.140:FF:000542">
    <property type="entry name" value="mRNA-capping enzyme subunit alpha"/>
    <property type="match status" value="1"/>
</dbReference>
<dbReference type="Gene3D" id="3.30.1490.430">
    <property type="match status" value="1"/>
</dbReference>
<evidence type="ECO:0000256" key="5">
    <source>
        <dbReference type="ARBA" id="ARBA00022664"/>
    </source>
</evidence>
<evidence type="ECO:0000256" key="15">
    <source>
        <dbReference type="ARBA" id="ARBA00047082"/>
    </source>
</evidence>
<evidence type="ECO:0000256" key="18">
    <source>
        <dbReference type="PIRSR" id="PIRSR036959-1"/>
    </source>
</evidence>
<evidence type="ECO:0000256" key="16">
    <source>
        <dbReference type="ARBA" id="ARBA00053845"/>
    </source>
</evidence>
<dbReference type="InterPro" id="IPR012340">
    <property type="entry name" value="NA-bd_OB-fold"/>
</dbReference>
<dbReference type="Pfam" id="PF03919">
    <property type="entry name" value="mRNA_cap_C"/>
    <property type="match status" value="1"/>
</dbReference>
<evidence type="ECO:0000256" key="13">
    <source>
        <dbReference type="ARBA" id="ARBA00030702"/>
    </source>
</evidence>
<feature type="compositionally biased region" description="Acidic residues" evidence="19">
    <location>
        <begin position="422"/>
        <end position="435"/>
    </location>
</feature>
<accession>A0A642V216</accession>
<dbReference type="Pfam" id="PF01331">
    <property type="entry name" value="mRNA_cap_enzyme"/>
    <property type="match status" value="1"/>
</dbReference>
<dbReference type="Gene3D" id="2.40.50.140">
    <property type="entry name" value="Nucleic acid-binding proteins"/>
    <property type="match status" value="1"/>
</dbReference>
<dbReference type="CDD" id="cd07895">
    <property type="entry name" value="Adenylation_mRNA_capping"/>
    <property type="match status" value="1"/>
</dbReference>
<dbReference type="EC" id="2.7.7.50" evidence="3 17"/>
<comment type="similarity">
    <text evidence="2 17">Belongs to the eukaryotic GTase family.</text>
</comment>
<dbReference type="InterPro" id="IPR013846">
    <property type="entry name" value="mRNA_cap_enzyme_C"/>
</dbReference>
<evidence type="ECO:0000256" key="19">
    <source>
        <dbReference type="SAM" id="MobiDB-lite"/>
    </source>
</evidence>
<dbReference type="GO" id="GO:0006370">
    <property type="term" value="P:7-methylguanosine mRNA capping"/>
    <property type="evidence" value="ECO:0007669"/>
    <property type="project" value="UniProtKB-KW"/>
</dbReference>
<evidence type="ECO:0000256" key="4">
    <source>
        <dbReference type="ARBA" id="ARBA00019171"/>
    </source>
</evidence>
<protein>
    <recommendedName>
        <fullName evidence="4 17">mRNA-capping enzyme subunit alpha</fullName>
        <ecNumber evidence="3 17">2.7.7.50</ecNumber>
    </recommendedName>
    <alternativeName>
        <fullName evidence="12 17">GTP--RNA guanylyltransferase</fullName>
    </alternativeName>
    <alternativeName>
        <fullName evidence="13 17">mRNA guanylyltransferase</fullName>
    </alternativeName>
</protein>
<dbReference type="AlphaFoldDB" id="A0A642V216"/>
<dbReference type="SUPFAM" id="SSF50249">
    <property type="entry name" value="Nucleic acid-binding proteins"/>
    <property type="match status" value="1"/>
</dbReference>
<feature type="domain" description="mRNA capping enzyme adenylation" evidence="20">
    <location>
        <begin position="44"/>
        <end position="243"/>
    </location>
</feature>
<evidence type="ECO:0000256" key="8">
    <source>
        <dbReference type="ARBA" id="ARBA00022741"/>
    </source>
</evidence>
<keyword evidence="7 17" id="KW-0548">Nucleotidyltransferase</keyword>
<sequence>MIQLEERDIPQIPGTKLGKDDTRELQYLVAELLGRTNVNFAGSQPVSFERKHFGEFLLKRDYFVCEKTDGLRCLLFIINDPEKGEGVFLITRENEFWHIPNIHFPSSVDETDDRKTYHHGTLLDGELVLENKNVSEPYLRYCIFDALVMNGMRLVEKPLTSRLGHLVQHFQKPFDKFKLRHPQIVGSPSFPFKVSVKQMLSAYHADEVLAMKDRLFHESDGLIFTCAESAYKFGTDPTLLKWKPADENTIDFKVEFVWNKAQDPDKDEKDPDSTYTDYDSKPNLIHLKVWEGGNIHSNFTELELTDSDWERLKALNQPLQGRIMECIKSQTHPGRWEMMRFRNDKRNGNHVTVVEKILNSIKDGVKEKEVIDMCAVIRRSWRNRHPAPGGGNSAPHPHKRPEPSAAAPAAEPPAKRSRPAANDDEIPEYEDSDAE</sequence>
<dbReference type="GO" id="GO:0005525">
    <property type="term" value="F:GTP binding"/>
    <property type="evidence" value="ECO:0007669"/>
    <property type="project" value="UniProtKB-KW"/>
</dbReference>
<gene>
    <name evidence="22" type="ORF">DIURU_000867</name>
</gene>
<dbReference type="PIRSF" id="PIRSF036959">
    <property type="entry name" value="mRNA_cap_alpha"/>
    <property type="match status" value="1"/>
</dbReference>
<comment type="function">
    <text evidence="16 17">Second step of mRNA capping. Transfer of the GMP moiety of GTP to the 5'-end of RNA via an enzyme-GMP covalent reaction intermediate.</text>
</comment>
<keyword evidence="11 17" id="KW-0539">Nucleus</keyword>
<evidence type="ECO:0000256" key="7">
    <source>
        <dbReference type="ARBA" id="ARBA00022695"/>
    </source>
</evidence>
<evidence type="ECO:0000313" key="22">
    <source>
        <dbReference type="EMBL" id="KAA8907183.1"/>
    </source>
</evidence>
<evidence type="ECO:0000256" key="9">
    <source>
        <dbReference type="ARBA" id="ARBA00023042"/>
    </source>
</evidence>
<evidence type="ECO:0000256" key="11">
    <source>
        <dbReference type="ARBA" id="ARBA00023242"/>
    </source>
</evidence>
<dbReference type="InterPro" id="IPR001339">
    <property type="entry name" value="mRNA_cap_enzyme_adenylation"/>
</dbReference>
<dbReference type="GO" id="GO:0031533">
    <property type="term" value="C:mRNA capping enzyme complex"/>
    <property type="evidence" value="ECO:0007669"/>
    <property type="project" value="InterPro"/>
</dbReference>